<dbReference type="PANTHER" id="PTHR10272">
    <property type="entry name" value="PLATELET-ACTIVATING FACTOR ACETYLHYDROLASE"/>
    <property type="match status" value="1"/>
</dbReference>
<dbReference type="STRING" id="1470434.AZF00_17060"/>
<organism evidence="5 6">
    <name type="scientific">Zhongshania aliphaticivorans</name>
    <dbReference type="NCBI Taxonomy" id="1470434"/>
    <lineage>
        <taxon>Bacteria</taxon>
        <taxon>Pseudomonadati</taxon>
        <taxon>Pseudomonadota</taxon>
        <taxon>Gammaproteobacteria</taxon>
        <taxon>Cellvibrionales</taxon>
        <taxon>Spongiibacteraceae</taxon>
        <taxon>Zhongshania</taxon>
    </lineage>
</organism>
<dbReference type="KEGG" id="zal:AZF00_17060"/>
<keyword evidence="2" id="KW-0442">Lipid degradation</keyword>
<dbReference type="InterPro" id="IPR041127">
    <property type="entry name" value="PET_hydrolase/cutinase-like"/>
</dbReference>
<sequence>MIKKILLLIVVLIVAVMLYLQFGNLPEPLPADSQSSKWLEKGIYDVDYFDVELVDTTRPSQANGDFAGSDERLLKTRIWYPEGIAAPAPLLIYSHGFMSTRTGGSYLAEHFASHGYIVAAMDYPLTHMGAPGGPLVKDVVNQPGDISFLIDQFLTWDSDSSSQFFEKIDENHIGVMGLSLGGMTSTLAAFHPENADLRIAAAVSIAGPVFVFGPGFYESRDIPFMMIASPIDAMIDYDTNAATIPKYVKGSLLVTMQDASHTAFATPGRYFRWLDNADMVGCSMVTRGLAKTDDEVWSDALGSPEQGIITVPQTALCTMDPLPKAMNPIRQQWLTTLSVFPFFEAQFALSELRRQDARDYLLKTLATEIPEISVQRGTK</sequence>
<keyword evidence="3" id="KW-0443">Lipid metabolism</keyword>
<evidence type="ECO:0000259" key="4">
    <source>
        <dbReference type="Pfam" id="PF12740"/>
    </source>
</evidence>
<dbReference type="GO" id="GO:0003847">
    <property type="term" value="F:1-alkyl-2-acetylglycerophosphocholine esterase activity"/>
    <property type="evidence" value="ECO:0007669"/>
    <property type="project" value="TreeGrafter"/>
</dbReference>
<proteinExistence type="predicted"/>
<evidence type="ECO:0000256" key="2">
    <source>
        <dbReference type="ARBA" id="ARBA00022963"/>
    </source>
</evidence>
<reference evidence="5 6" key="1">
    <citation type="submission" date="2015-12" db="EMBL/GenBank/DDBJ databases">
        <authorList>
            <person name="Shamseldin A."/>
            <person name="Moawad H."/>
            <person name="Abd El-Rahim W.M."/>
            <person name="Sadowsky M.J."/>
        </authorList>
    </citation>
    <scope>NUCLEOTIDE SEQUENCE [LARGE SCALE GENOMIC DNA]</scope>
    <source>
        <strain evidence="5 6">SM2</strain>
    </source>
</reference>
<keyword evidence="1" id="KW-0378">Hydrolase</keyword>
<dbReference type="AlphaFoldDB" id="A0A127M9L8"/>
<dbReference type="EMBL" id="CP014544">
    <property type="protein sequence ID" value="AMO69906.1"/>
    <property type="molecule type" value="Genomic_DNA"/>
</dbReference>
<dbReference type="InterPro" id="IPR029058">
    <property type="entry name" value="AB_hydrolase_fold"/>
</dbReference>
<gene>
    <name evidence="5" type="ORF">AZF00_17060</name>
</gene>
<protein>
    <recommendedName>
        <fullName evidence="4">PET hydrolase/cutinase-like domain-containing protein</fullName>
    </recommendedName>
</protein>
<dbReference type="PANTHER" id="PTHR10272:SF13">
    <property type="entry name" value="POLY(ETHYLENE TEREPHTHALATE) HYDROLASE"/>
    <property type="match status" value="1"/>
</dbReference>
<accession>A0A127M9L8</accession>
<evidence type="ECO:0000256" key="3">
    <source>
        <dbReference type="ARBA" id="ARBA00023098"/>
    </source>
</evidence>
<dbReference type="Proteomes" id="UP000074119">
    <property type="component" value="Chromosome"/>
</dbReference>
<evidence type="ECO:0000313" key="5">
    <source>
        <dbReference type="EMBL" id="AMO69906.1"/>
    </source>
</evidence>
<dbReference type="Gene3D" id="3.40.50.1820">
    <property type="entry name" value="alpha/beta hydrolase"/>
    <property type="match status" value="1"/>
</dbReference>
<feature type="domain" description="PET hydrolase/cutinase-like" evidence="4">
    <location>
        <begin position="77"/>
        <end position="242"/>
    </location>
</feature>
<dbReference type="GO" id="GO:0016042">
    <property type="term" value="P:lipid catabolic process"/>
    <property type="evidence" value="ECO:0007669"/>
    <property type="project" value="UniProtKB-KW"/>
</dbReference>
<evidence type="ECO:0000313" key="6">
    <source>
        <dbReference type="Proteomes" id="UP000074119"/>
    </source>
</evidence>
<dbReference type="SUPFAM" id="SSF53474">
    <property type="entry name" value="alpha/beta-Hydrolases"/>
    <property type="match status" value="1"/>
</dbReference>
<dbReference type="RefSeq" id="WP_062384377.1">
    <property type="nucleotide sequence ID" value="NZ_CP014544.1"/>
</dbReference>
<dbReference type="Pfam" id="PF12740">
    <property type="entry name" value="PETase"/>
    <property type="match status" value="1"/>
</dbReference>
<evidence type="ECO:0000256" key="1">
    <source>
        <dbReference type="ARBA" id="ARBA00022801"/>
    </source>
</evidence>
<name>A0A127M9L8_9GAMM</name>